<proteinExistence type="predicted"/>
<accession>A0A1C3XD61</accession>
<evidence type="ECO:0000313" key="1">
    <source>
        <dbReference type="EMBL" id="SCB50046.1"/>
    </source>
</evidence>
<gene>
    <name evidence="1" type="ORF">GA0061103_0740</name>
</gene>
<keyword evidence="2" id="KW-1185">Reference proteome</keyword>
<name>A0A1C3XD61_9HYPH</name>
<dbReference type="STRING" id="410764.GA0061103_0740"/>
<dbReference type="EMBL" id="FMAG01000015">
    <property type="protein sequence ID" value="SCB50046.1"/>
    <property type="molecule type" value="Genomic_DNA"/>
</dbReference>
<dbReference type="AlphaFoldDB" id="A0A1C3XD61"/>
<reference evidence="2" key="1">
    <citation type="submission" date="2016-08" db="EMBL/GenBank/DDBJ databases">
        <authorList>
            <person name="Varghese N."/>
            <person name="Submissions Spin"/>
        </authorList>
    </citation>
    <scope>NUCLEOTIDE SEQUENCE [LARGE SCALE GENOMIC DNA]</scope>
    <source>
        <strain evidence="2">HAMBI 2975</strain>
    </source>
</reference>
<evidence type="ECO:0000313" key="2">
    <source>
        <dbReference type="Proteomes" id="UP000199101"/>
    </source>
</evidence>
<protein>
    <submittedName>
        <fullName evidence="1">Uncharacterized protein</fullName>
    </submittedName>
</protein>
<sequence>MKMSEKPQLTAEAATELHNRVAKRVVAEIIEETRAAGGSYSDLLVITESVLVGVVVECFRLGHDSKVIDLVFTAAKARLAKIRLKDVRAEGTG</sequence>
<organism evidence="1 2">
    <name type="scientific">Rhizobium multihospitium</name>
    <dbReference type="NCBI Taxonomy" id="410764"/>
    <lineage>
        <taxon>Bacteria</taxon>
        <taxon>Pseudomonadati</taxon>
        <taxon>Pseudomonadota</taxon>
        <taxon>Alphaproteobacteria</taxon>
        <taxon>Hyphomicrobiales</taxon>
        <taxon>Rhizobiaceae</taxon>
        <taxon>Rhizobium/Agrobacterium group</taxon>
        <taxon>Rhizobium</taxon>
    </lineage>
</organism>
<dbReference type="Proteomes" id="UP000199101">
    <property type="component" value="Unassembled WGS sequence"/>
</dbReference>